<dbReference type="InterPro" id="IPR016137">
    <property type="entry name" value="RGS"/>
</dbReference>
<keyword evidence="1" id="KW-0472">Membrane</keyword>
<keyword evidence="1" id="KW-0812">Transmembrane</keyword>
<organism evidence="3 4">
    <name type="scientific">Basidiobolus ranarum</name>
    <dbReference type="NCBI Taxonomy" id="34480"/>
    <lineage>
        <taxon>Eukaryota</taxon>
        <taxon>Fungi</taxon>
        <taxon>Fungi incertae sedis</taxon>
        <taxon>Zoopagomycota</taxon>
        <taxon>Entomophthoromycotina</taxon>
        <taxon>Basidiobolomycetes</taxon>
        <taxon>Basidiobolales</taxon>
        <taxon>Basidiobolaceae</taxon>
        <taxon>Basidiobolus</taxon>
    </lineage>
</organism>
<dbReference type="PRINTS" id="PR01301">
    <property type="entry name" value="RGSPROTEIN"/>
</dbReference>
<dbReference type="Gene3D" id="1.10.167.10">
    <property type="entry name" value="Regulator of G-protein Signalling 4, domain 2"/>
    <property type="match status" value="1"/>
</dbReference>
<accession>A0ABR2WAJ9</accession>
<dbReference type="SUPFAM" id="SSF48097">
    <property type="entry name" value="Regulator of G-protein signaling, RGS"/>
    <property type="match status" value="1"/>
</dbReference>
<evidence type="ECO:0000313" key="4">
    <source>
        <dbReference type="Proteomes" id="UP001479436"/>
    </source>
</evidence>
<feature type="transmembrane region" description="Helical" evidence="1">
    <location>
        <begin position="39"/>
        <end position="59"/>
    </location>
</feature>
<protein>
    <recommendedName>
        <fullName evidence="2">RGS domain-containing protein</fullName>
    </recommendedName>
</protein>
<feature type="transmembrane region" description="Helical" evidence="1">
    <location>
        <begin position="65"/>
        <end position="83"/>
    </location>
</feature>
<dbReference type="EMBL" id="JASJQH010006892">
    <property type="protein sequence ID" value="KAK9728706.1"/>
    <property type="molecule type" value="Genomic_DNA"/>
</dbReference>
<name>A0ABR2WAJ9_9FUNG</name>
<evidence type="ECO:0000259" key="2">
    <source>
        <dbReference type="PROSITE" id="PS50132"/>
    </source>
</evidence>
<keyword evidence="4" id="KW-1185">Reference proteome</keyword>
<feature type="transmembrane region" description="Helical" evidence="1">
    <location>
        <begin position="255"/>
        <end position="275"/>
    </location>
</feature>
<sequence>MEAYVVFLYVLGVLWIAQTVFICALIWRRRRYPCIRYRSPRMTLAAALGICVIVTFVIIRVNNPTTISCAYVVWVSGIVYPLIHLSTISRCIKLYFFYRISEAKLEDALVKMGAQPNMITKKPATFSFSKRRSHESVELRSLTQTNSADVSLASQIKPENILENDWFYQRRYIATPNYMSTWLLILVMFHGAVSAVVHLYSPKLNQNPTPLTDCYAGVEYIPRRAFCYFYGVVVIPFLICLMRNVNDAYGIRRELASATVINILGDTLLLVFVSWDKLRDAIDPDISGIIWTVVPMVIIYILLVVAPLFESYLIDLRKGKKSRHPIVMGKSIILDRTRDSFEVLLKNSNLLYQFKMFAVADFTVECVLFYEACERLLNMTNSASPEMVQEHLREIYEAFIAPHSKFQVNLTDDTIRQIRLVAKADIWEIDMYNVAITEVKELMFRNTYPRFLVKYHRGDSHWDDLIEGA</sequence>
<dbReference type="PANTHER" id="PTHR10845:SF192">
    <property type="entry name" value="DOUBLE HIT, ISOFORM B"/>
    <property type="match status" value="1"/>
</dbReference>
<gene>
    <name evidence="3" type="ORF">K7432_000852</name>
</gene>
<feature type="transmembrane region" description="Helical" evidence="1">
    <location>
        <begin position="180"/>
        <end position="201"/>
    </location>
</feature>
<dbReference type="Proteomes" id="UP001479436">
    <property type="component" value="Unassembled WGS sequence"/>
</dbReference>
<dbReference type="InterPro" id="IPR044926">
    <property type="entry name" value="RGS_subdomain_2"/>
</dbReference>
<dbReference type="PROSITE" id="PS50132">
    <property type="entry name" value="RGS"/>
    <property type="match status" value="1"/>
</dbReference>
<feature type="transmembrane region" description="Helical" evidence="1">
    <location>
        <begin position="6"/>
        <end position="27"/>
    </location>
</feature>
<dbReference type="SMART" id="SM00315">
    <property type="entry name" value="RGS"/>
    <property type="match status" value="1"/>
</dbReference>
<evidence type="ECO:0000256" key="1">
    <source>
        <dbReference type="SAM" id="Phobius"/>
    </source>
</evidence>
<keyword evidence="1" id="KW-1133">Transmembrane helix</keyword>
<feature type="transmembrane region" description="Helical" evidence="1">
    <location>
        <begin position="287"/>
        <end position="314"/>
    </location>
</feature>
<feature type="transmembrane region" description="Helical" evidence="1">
    <location>
        <begin position="221"/>
        <end position="243"/>
    </location>
</feature>
<dbReference type="PANTHER" id="PTHR10845">
    <property type="entry name" value="REGULATOR OF G PROTEIN SIGNALING"/>
    <property type="match status" value="1"/>
</dbReference>
<comment type="caution">
    <text evidence="3">The sequence shown here is derived from an EMBL/GenBank/DDBJ whole genome shotgun (WGS) entry which is preliminary data.</text>
</comment>
<dbReference type="Pfam" id="PF00615">
    <property type="entry name" value="RGS"/>
    <property type="match status" value="1"/>
</dbReference>
<dbReference type="InterPro" id="IPR036305">
    <property type="entry name" value="RGS_sf"/>
</dbReference>
<proteinExistence type="predicted"/>
<reference evidence="3 4" key="1">
    <citation type="submission" date="2023-04" db="EMBL/GenBank/DDBJ databases">
        <title>Genome of Basidiobolus ranarum AG-B5.</title>
        <authorList>
            <person name="Stajich J.E."/>
            <person name="Carter-House D."/>
            <person name="Gryganskyi A."/>
        </authorList>
    </citation>
    <scope>NUCLEOTIDE SEQUENCE [LARGE SCALE GENOMIC DNA]</scope>
    <source>
        <strain evidence="3 4">AG-B5</strain>
    </source>
</reference>
<feature type="domain" description="RGS" evidence="2">
    <location>
        <begin position="340"/>
        <end position="452"/>
    </location>
</feature>
<evidence type="ECO:0000313" key="3">
    <source>
        <dbReference type="EMBL" id="KAK9728706.1"/>
    </source>
</evidence>